<dbReference type="Proteomes" id="UP000194127">
    <property type="component" value="Unassembled WGS sequence"/>
</dbReference>
<dbReference type="AlphaFoldDB" id="A0A1X6N1H7"/>
<dbReference type="PANTHER" id="PTHR31912">
    <property type="entry name" value="IP13529P"/>
    <property type="match status" value="1"/>
</dbReference>
<name>A0A1X6N1H7_9APHY</name>
<dbReference type="GeneID" id="36328038"/>
<accession>A0A1X6N1H7</accession>
<feature type="non-terminal residue" evidence="1">
    <location>
        <position position="354"/>
    </location>
</feature>
<evidence type="ECO:0000313" key="2">
    <source>
        <dbReference type="Proteomes" id="UP000194127"/>
    </source>
</evidence>
<organism evidence="1 2">
    <name type="scientific">Postia placenta MAD-698-R-SB12</name>
    <dbReference type="NCBI Taxonomy" id="670580"/>
    <lineage>
        <taxon>Eukaryota</taxon>
        <taxon>Fungi</taxon>
        <taxon>Dikarya</taxon>
        <taxon>Basidiomycota</taxon>
        <taxon>Agaricomycotina</taxon>
        <taxon>Agaricomycetes</taxon>
        <taxon>Polyporales</taxon>
        <taxon>Adustoporiaceae</taxon>
        <taxon>Rhodonia</taxon>
    </lineage>
</organism>
<sequence>GDPIYTSLIDYFSDDVLGNQSKSWNKHWNAYLTHQNLPRRLLQQEYHVHFLSTSTHASIPEQYRDFKKVLESTHNNPIKVMDASTKQVARIRLFGNSKPSDNPMQSEICSHIGGQGNMFCRRCHAGGTQIEKASDDGYHQLFMCSQPRSKEEIIVEVCLQLEEACTGIQSRVKDHQTQTGIKDSYTQFWIDKLIHEAHAKQSAEPQCSIQDIQHELMQWVQEHTNEIFSPFLTLKGFDPTTDTPIEILHTILLGIVKYAWHPTHTSWNSTQKQQYALRLQATNTDGLNIHAIRANYIMQYTNSLIGRQFKTVIQTAVFHVYDLVGPFEFRIWKSVCDLAALVWFPEIFNLTEYI</sequence>
<evidence type="ECO:0000313" key="1">
    <source>
        <dbReference type="EMBL" id="OSX62479.1"/>
    </source>
</evidence>
<proteinExistence type="predicted"/>
<dbReference type="RefSeq" id="XP_024339273.1">
    <property type="nucleotide sequence ID" value="XM_024483089.1"/>
</dbReference>
<reference evidence="1 2" key="1">
    <citation type="submission" date="2017-04" db="EMBL/GenBank/DDBJ databases">
        <title>Genome Sequence of the Model Brown-Rot Fungus Postia placenta SB12.</title>
        <authorList>
            <consortium name="DOE Joint Genome Institute"/>
            <person name="Gaskell J."/>
            <person name="Kersten P."/>
            <person name="Larrondo L.F."/>
            <person name="Canessa P."/>
            <person name="Martinez D."/>
            <person name="Hibbett D."/>
            <person name="Schmoll M."/>
            <person name="Kubicek C.P."/>
            <person name="Martinez A.T."/>
            <person name="Yadav J."/>
            <person name="Master E."/>
            <person name="Magnuson J.K."/>
            <person name="James T."/>
            <person name="Yaver D."/>
            <person name="Berka R."/>
            <person name="Labutti K."/>
            <person name="Lipzen A."/>
            <person name="Aerts A."/>
            <person name="Barry K."/>
            <person name="Henrissat B."/>
            <person name="Blanchette R."/>
            <person name="Grigoriev I."/>
            <person name="Cullen D."/>
        </authorList>
    </citation>
    <scope>NUCLEOTIDE SEQUENCE [LARGE SCALE GENOMIC DNA]</scope>
    <source>
        <strain evidence="1 2">MAD-698-R-SB12</strain>
    </source>
</reference>
<gene>
    <name evidence="1" type="ORF">POSPLADRAFT_1091201</name>
</gene>
<dbReference type="EMBL" id="KZ110597">
    <property type="protein sequence ID" value="OSX62479.1"/>
    <property type="molecule type" value="Genomic_DNA"/>
</dbReference>
<dbReference type="OrthoDB" id="2506088at2759"/>
<dbReference type="STRING" id="670580.A0A1X6N1H7"/>
<protein>
    <submittedName>
        <fullName evidence="1">Uncharacterized protein</fullName>
    </submittedName>
</protein>
<feature type="non-terminal residue" evidence="1">
    <location>
        <position position="1"/>
    </location>
</feature>
<dbReference type="PANTHER" id="PTHR31912:SF34">
    <property type="entry name" value="NOTOCHORD-RELATED PROTEIN"/>
    <property type="match status" value="1"/>
</dbReference>
<keyword evidence="2" id="KW-1185">Reference proteome</keyword>